<evidence type="ECO:0000313" key="2">
    <source>
        <dbReference type="EMBL" id="EFZ36308.1"/>
    </source>
</evidence>
<proteinExistence type="predicted"/>
<dbReference type="PANTHER" id="PTHR22916:SF3">
    <property type="entry name" value="UDP-GLCNAC:BETAGAL BETA-1,3-N-ACETYLGLUCOSAMINYLTRANSFERASE-LIKE PROTEIN 1"/>
    <property type="match status" value="1"/>
</dbReference>
<dbReference type="InterPro" id="IPR001173">
    <property type="entry name" value="Glyco_trans_2-like"/>
</dbReference>
<dbReference type="EC" id="2.4.-.-" evidence="2"/>
<dbReference type="RefSeq" id="WP_004370611.1">
    <property type="nucleotide sequence ID" value="NZ_GL833119.1"/>
</dbReference>
<dbReference type="AlphaFoldDB" id="E7RSV7"/>
<sequence>MPTQQITTPNNKTEKISFIITAYNLPLHMIKECLKSILVLSLNRKDREIIIVDDGSDLSVINDLIDYRDDFIYLRQPNRGVSAARNAGLRLATGKFIQFVDGDDYILQAPYEHCIDIVRYYNPDIVLFDMTNKKHTEPQYDFTGPVDGSEYMLHNNIHGSACCCIFKKDMLIDLRFTEGRKYGEDEEFIPRLILRSERLFYTNSQAYYYRKHAASVLHKTSPKDKIKRLDDNVSVILRLSQLADTLTPLEREALNRRVAQLTMDYIYNVITLTHNSHYLENCIRRLYERGLFPLPDKKYTTKYAWFRKFTMTKTGRNFLCKFLPRLS</sequence>
<name>E7RSV7_9BACT</name>
<dbReference type="Pfam" id="PF00535">
    <property type="entry name" value="Glycos_transf_2"/>
    <property type="match status" value="1"/>
</dbReference>
<dbReference type="HOGENOM" id="CLU_025996_25_1_10"/>
<dbReference type="GO" id="GO:0016758">
    <property type="term" value="F:hexosyltransferase activity"/>
    <property type="evidence" value="ECO:0007669"/>
    <property type="project" value="UniProtKB-ARBA"/>
</dbReference>
<comment type="caution">
    <text evidence="2">The sequence shown here is derived from an EMBL/GenBank/DDBJ whole genome shotgun (WGS) entry which is preliminary data.</text>
</comment>
<reference evidence="2" key="1">
    <citation type="submission" date="2011-01" db="EMBL/GenBank/DDBJ databases">
        <authorList>
            <person name="Muzny D."/>
            <person name="Qin X."/>
            <person name="Buhay C."/>
            <person name="Dugan-Rocha S."/>
            <person name="Ding Y."/>
            <person name="Chen G."/>
            <person name="Hawes A."/>
            <person name="Holder M."/>
            <person name="Jhangiani S."/>
            <person name="Johnson A."/>
            <person name="Khan Z."/>
            <person name="Li Z."/>
            <person name="Liu W."/>
            <person name="Liu X."/>
            <person name="Perez L."/>
            <person name="Shen H."/>
            <person name="Wang Q."/>
            <person name="Watt J."/>
            <person name="Xi L."/>
            <person name="Xin Y."/>
            <person name="Zhou J."/>
            <person name="Deng J."/>
            <person name="Jiang H."/>
            <person name="Liu Y."/>
            <person name="Qu J."/>
            <person name="Song X.-Z."/>
            <person name="Zhang L."/>
            <person name="Villasana D."/>
            <person name="Johnson A."/>
            <person name="Liu J."/>
            <person name="Liyanage D."/>
            <person name="Lorensuhewa L."/>
            <person name="Robinson T."/>
            <person name="Song A."/>
            <person name="Song B.-B."/>
            <person name="Dinh H."/>
            <person name="Thornton R."/>
            <person name="Coyle M."/>
            <person name="Francisco L."/>
            <person name="Jackson L."/>
            <person name="Javaid M."/>
            <person name="Korchina V."/>
            <person name="Kovar C."/>
            <person name="Mata R."/>
            <person name="Mathew T."/>
            <person name="Ngo R."/>
            <person name="Nguyen L."/>
            <person name="Nguyen N."/>
            <person name="Okwuonu G."/>
            <person name="Ongeri F."/>
            <person name="Pham C."/>
            <person name="Simmons D."/>
            <person name="Wilczek-Boney K."/>
            <person name="Hale W."/>
            <person name="Jakkamsetti A."/>
            <person name="Pham P."/>
            <person name="Ruth R."/>
            <person name="San Lucas F."/>
            <person name="Warren J."/>
            <person name="Zhang J."/>
            <person name="Zhao Z."/>
            <person name="Zhou C."/>
            <person name="Zhu D."/>
            <person name="Lee S."/>
            <person name="Bess C."/>
            <person name="Blankenburg K."/>
            <person name="Forbes L."/>
            <person name="Fu Q."/>
            <person name="Gubbala S."/>
            <person name="Hirani K."/>
            <person name="Jayaseelan J.C."/>
            <person name="Lara F."/>
            <person name="Munidasa M."/>
            <person name="Palculict T."/>
            <person name="Patil S."/>
            <person name="Pu L.-L."/>
            <person name="Saada N."/>
            <person name="Tang L."/>
            <person name="Weissenberger G."/>
            <person name="Zhu Y."/>
            <person name="Hemphill L."/>
            <person name="Shang Y."/>
            <person name="Youmans B."/>
            <person name="Ayvaz T."/>
            <person name="Ross M."/>
            <person name="Santibanez J."/>
            <person name="Aqrawi P."/>
            <person name="Gross S."/>
            <person name="Joshi V."/>
            <person name="Fowler G."/>
            <person name="Nazareth L."/>
            <person name="Reid J."/>
            <person name="Worley K."/>
            <person name="Petrosino J."/>
            <person name="Highlander S."/>
            <person name="Gibbs R."/>
        </authorList>
    </citation>
    <scope>NUCLEOTIDE SEQUENCE [LARGE SCALE GENOMIC DNA]</scope>
    <source>
        <strain evidence="2">ATCC 33269</strain>
    </source>
</reference>
<keyword evidence="2" id="KW-0328">Glycosyltransferase</keyword>
<evidence type="ECO:0000259" key="1">
    <source>
        <dbReference type="Pfam" id="PF00535"/>
    </source>
</evidence>
<protein>
    <submittedName>
        <fullName evidence="2">Glycosyltransferase, group 2 family protein</fullName>
        <ecNumber evidence="2">2.4.-.-</ecNumber>
    </submittedName>
</protein>
<dbReference type="CDD" id="cd00761">
    <property type="entry name" value="Glyco_tranf_GTA_type"/>
    <property type="match status" value="1"/>
</dbReference>
<dbReference type="eggNOG" id="COG0463">
    <property type="taxonomic scope" value="Bacteria"/>
</dbReference>
<feature type="domain" description="Glycosyltransferase 2-like" evidence="1">
    <location>
        <begin position="17"/>
        <end position="143"/>
    </location>
</feature>
<keyword evidence="2" id="KW-0808">Transferase</keyword>
<dbReference type="STRING" id="28134.SAMN05444288_0959"/>
<dbReference type="EMBL" id="AEPE02000006">
    <property type="protein sequence ID" value="EFZ36308.1"/>
    <property type="molecule type" value="Genomic_DNA"/>
</dbReference>
<dbReference type="PANTHER" id="PTHR22916">
    <property type="entry name" value="GLYCOSYLTRANSFERASE"/>
    <property type="match status" value="1"/>
</dbReference>
<keyword evidence="3" id="KW-1185">Reference proteome</keyword>
<dbReference type="InterPro" id="IPR029044">
    <property type="entry name" value="Nucleotide-diphossugar_trans"/>
</dbReference>
<dbReference type="Gene3D" id="3.90.550.10">
    <property type="entry name" value="Spore Coat Polysaccharide Biosynthesis Protein SpsA, Chain A"/>
    <property type="match status" value="1"/>
</dbReference>
<accession>E7RSV7</accession>
<evidence type="ECO:0000313" key="3">
    <source>
        <dbReference type="Proteomes" id="UP000005580"/>
    </source>
</evidence>
<organism evidence="2 3">
    <name type="scientific">Hoylesella oralis ATCC 33269</name>
    <dbReference type="NCBI Taxonomy" id="873533"/>
    <lineage>
        <taxon>Bacteria</taxon>
        <taxon>Pseudomonadati</taxon>
        <taxon>Bacteroidota</taxon>
        <taxon>Bacteroidia</taxon>
        <taxon>Bacteroidales</taxon>
        <taxon>Prevotellaceae</taxon>
        <taxon>Hoylesella</taxon>
    </lineage>
</organism>
<dbReference type="SUPFAM" id="SSF53448">
    <property type="entry name" value="Nucleotide-diphospho-sugar transferases"/>
    <property type="match status" value="1"/>
</dbReference>
<dbReference type="Proteomes" id="UP000005580">
    <property type="component" value="Unassembled WGS sequence"/>
</dbReference>
<gene>
    <name evidence="2" type="ORF">HMPREF0663_12375</name>
</gene>